<proteinExistence type="predicted"/>
<organism evidence="1 2">
    <name type="scientific">Coccomyxa subellipsoidea</name>
    <dbReference type="NCBI Taxonomy" id="248742"/>
    <lineage>
        <taxon>Eukaryota</taxon>
        <taxon>Viridiplantae</taxon>
        <taxon>Chlorophyta</taxon>
        <taxon>core chlorophytes</taxon>
        <taxon>Trebouxiophyceae</taxon>
        <taxon>Trebouxiophyceae incertae sedis</taxon>
        <taxon>Coccomyxaceae</taxon>
        <taxon>Coccomyxa</taxon>
    </lineage>
</organism>
<keyword evidence="2" id="KW-1185">Reference proteome</keyword>
<sequence>MTAEGDGGVQQYYAIILRDKSAGAAWIRRAKGAAVVRLLRSVRCEDAVIRCDEPEDSFWLESVLSEAGLNVASNDNLPGPPGVSGNQVAGPSQIHVIADSGNLLINLDVPDEATYLQSVREGGPSSPSRAVVTFVTPLELVDLKGYTQEGPETKIKPLPEALPGFQHVDNKDNQRPSLVRASAAVLPAVGPLDCRSHSLVNGR</sequence>
<name>A0ABR2YHG2_9CHLO</name>
<dbReference type="EMBL" id="JALJOT010000011">
    <property type="protein sequence ID" value="KAK9905598.1"/>
    <property type="molecule type" value="Genomic_DNA"/>
</dbReference>
<reference evidence="1 2" key="1">
    <citation type="journal article" date="2024" name="Nat. Commun.">
        <title>Phylogenomics reveals the evolutionary origins of lichenization in chlorophyte algae.</title>
        <authorList>
            <person name="Puginier C."/>
            <person name="Libourel C."/>
            <person name="Otte J."/>
            <person name="Skaloud P."/>
            <person name="Haon M."/>
            <person name="Grisel S."/>
            <person name="Petersen M."/>
            <person name="Berrin J.G."/>
            <person name="Delaux P.M."/>
            <person name="Dal Grande F."/>
            <person name="Keller J."/>
        </authorList>
    </citation>
    <scope>NUCLEOTIDE SEQUENCE [LARGE SCALE GENOMIC DNA]</scope>
    <source>
        <strain evidence="1 2">SAG 216-7</strain>
    </source>
</reference>
<protein>
    <submittedName>
        <fullName evidence="1">Uncharacterized protein</fullName>
    </submittedName>
</protein>
<comment type="caution">
    <text evidence="1">The sequence shown here is derived from an EMBL/GenBank/DDBJ whole genome shotgun (WGS) entry which is preliminary data.</text>
</comment>
<gene>
    <name evidence="1" type="ORF">WJX75_002764</name>
</gene>
<dbReference type="Proteomes" id="UP001491310">
    <property type="component" value="Unassembled WGS sequence"/>
</dbReference>
<evidence type="ECO:0000313" key="2">
    <source>
        <dbReference type="Proteomes" id="UP001491310"/>
    </source>
</evidence>
<evidence type="ECO:0000313" key="1">
    <source>
        <dbReference type="EMBL" id="KAK9905598.1"/>
    </source>
</evidence>
<accession>A0ABR2YHG2</accession>